<dbReference type="InterPro" id="IPR036979">
    <property type="entry name" value="CM_dom_sf"/>
</dbReference>
<dbReference type="PANTHER" id="PTHR38041">
    <property type="entry name" value="CHORISMATE MUTASE"/>
    <property type="match status" value="1"/>
</dbReference>
<dbReference type="NCBIfam" id="TIGR01791">
    <property type="entry name" value="CM_archaeal"/>
    <property type="match status" value="1"/>
</dbReference>
<name>A0A0W8F259_9ZZZZ</name>
<dbReference type="GO" id="GO:0046417">
    <property type="term" value="P:chorismate metabolic process"/>
    <property type="evidence" value="ECO:0007669"/>
    <property type="project" value="InterPro"/>
</dbReference>
<dbReference type="InterPro" id="IPR051331">
    <property type="entry name" value="Chorismate_mutase-related"/>
</dbReference>
<accession>A0A0W8F259</accession>
<protein>
    <submittedName>
        <fullName evidence="3">Chorismate mutase i arohi</fullName>
        <ecNumber evidence="3">5.4.99.5</ecNumber>
    </submittedName>
</protein>
<dbReference type="EC" id="5.4.99.5" evidence="3"/>
<dbReference type="PANTHER" id="PTHR38041:SF1">
    <property type="entry name" value="CHORISMATE MUTASE"/>
    <property type="match status" value="1"/>
</dbReference>
<dbReference type="InterPro" id="IPR036263">
    <property type="entry name" value="Chorismate_II_sf"/>
</dbReference>
<evidence type="ECO:0000256" key="1">
    <source>
        <dbReference type="ARBA" id="ARBA00023235"/>
    </source>
</evidence>
<dbReference type="Pfam" id="PF01817">
    <property type="entry name" value="CM_2"/>
    <property type="match status" value="1"/>
</dbReference>
<sequence length="94" mass="10649">MPIDALRAEINRIDQQIIDLIADRQRIAGKIALVKTSEGIPVHDRKRTHEVLGDAFNAAVEKNINPVYVQKIFELLIEMSEERQRECSGEGNLP</sequence>
<dbReference type="InterPro" id="IPR002701">
    <property type="entry name" value="CM_II_prokaryot"/>
</dbReference>
<dbReference type="EMBL" id="LNQE01001605">
    <property type="protein sequence ID" value="KUG14913.1"/>
    <property type="molecule type" value="Genomic_DNA"/>
</dbReference>
<reference evidence="3" key="1">
    <citation type="journal article" date="2015" name="Proc. Natl. Acad. Sci. U.S.A.">
        <title>Networks of energetic and metabolic interactions define dynamics in microbial communities.</title>
        <authorList>
            <person name="Embree M."/>
            <person name="Liu J.K."/>
            <person name="Al-Bassam M.M."/>
            <person name="Zengler K."/>
        </authorList>
    </citation>
    <scope>NUCLEOTIDE SEQUENCE</scope>
</reference>
<dbReference type="GO" id="GO:0004106">
    <property type="term" value="F:chorismate mutase activity"/>
    <property type="evidence" value="ECO:0007669"/>
    <property type="project" value="UniProtKB-EC"/>
</dbReference>
<organism evidence="3">
    <name type="scientific">hydrocarbon metagenome</name>
    <dbReference type="NCBI Taxonomy" id="938273"/>
    <lineage>
        <taxon>unclassified sequences</taxon>
        <taxon>metagenomes</taxon>
        <taxon>ecological metagenomes</taxon>
    </lineage>
</organism>
<keyword evidence="1 3" id="KW-0413">Isomerase</keyword>
<dbReference type="GO" id="GO:0009697">
    <property type="term" value="P:salicylic acid biosynthetic process"/>
    <property type="evidence" value="ECO:0007669"/>
    <property type="project" value="TreeGrafter"/>
</dbReference>
<dbReference type="Gene3D" id="1.20.59.10">
    <property type="entry name" value="Chorismate mutase"/>
    <property type="match status" value="1"/>
</dbReference>
<gene>
    <name evidence="3" type="ORF">ASZ90_015439</name>
</gene>
<evidence type="ECO:0000313" key="3">
    <source>
        <dbReference type="EMBL" id="KUG14913.1"/>
    </source>
</evidence>
<dbReference type="InterPro" id="IPR010950">
    <property type="entry name" value="Chorismate_mutase_arc"/>
</dbReference>
<feature type="domain" description="Chorismate mutase" evidence="2">
    <location>
        <begin position="1"/>
        <end position="88"/>
    </location>
</feature>
<proteinExistence type="predicted"/>
<dbReference type="PROSITE" id="PS51168">
    <property type="entry name" value="CHORISMATE_MUT_2"/>
    <property type="match status" value="1"/>
</dbReference>
<comment type="caution">
    <text evidence="3">The sequence shown here is derived from an EMBL/GenBank/DDBJ whole genome shotgun (WGS) entry which is preliminary data.</text>
</comment>
<evidence type="ECO:0000259" key="2">
    <source>
        <dbReference type="PROSITE" id="PS51168"/>
    </source>
</evidence>
<dbReference type="SMART" id="SM00830">
    <property type="entry name" value="CM_2"/>
    <property type="match status" value="1"/>
</dbReference>
<dbReference type="SUPFAM" id="SSF48600">
    <property type="entry name" value="Chorismate mutase II"/>
    <property type="match status" value="1"/>
</dbReference>
<dbReference type="AlphaFoldDB" id="A0A0W8F259"/>